<dbReference type="CDD" id="cd08411">
    <property type="entry name" value="PBP2_OxyR"/>
    <property type="match status" value="1"/>
</dbReference>
<feature type="domain" description="HTH lysR-type" evidence="6">
    <location>
        <begin position="1"/>
        <end position="58"/>
    </location>
</feature>
<evidence type="ECO:0000256" key="4">
    <source>
        <dbReference type="ARBA" id="ARBA00023159"/>
    </source>
</evidence>
<dbReference type="PRINTS" id="PR00039">
    <property type="entry name" value="HTHLYSR"/>
</dbReference>
<evidence type="ECO:0000256" key="1">
    <source>
        <dbReference type="ARBA" id="ARBA00009437"/>
    </source>
</evidence>
<dbReference type="PANTHER" id="PTHR30346:SF26">
    <property type="entry name" value="HYDROGEN PEROXIDE-INDUCIBLE GENES ACTIVATOR"/>
    <property type="match status" value="1"/>
</dbReference>
<evidence type="ECO:0000313" key="7">
    <source>
        <dbReference type="EMBL" id="CAL2106064.1"/>
    </source>
</evidence>
<sequence length="313" mass="36144">MTIQQLKYIVALNNKRHYVKAAEACFVTQPTLTLQVKKLEEEIGTTIFNRNKSPLTPTPVGEVLIAKAKLILREVGEFNKFAYGDKTDLTGEFTLGIIPTIAPYLLPLFLEDFVREHPDLKLTIKEMQTNQIIEALNNGTLDLSILSTPLEDSRLREINLYQEPFFLYCKNAELFEEAEKVDEKDLTPENLLLLEEGHCFRNQVLNICKEKNTDINHDFIFESGSIQTIKNLVQAGLGYSLVPQLSIQNSEERQFIKQFKDPIPTREVSIVVNKNFTKEKLLENLLMIIKQNLPKDLKKIDNYMRVRWKEPVF</sequence>
<evidence type="ECO:0000313" key="8">
    <source>
        <dbReference type="Proteomes" id="UP001497602"/>
    </source>
</evidence>
<keyword evidence="3" id="KW-0238">DNA-binding</keyword>
<reference evidence="7 8" key="1">
    <citation type="submission" date="2024-05" db="EMBL/GenBank/DDBJ databases">
        <authorList>
            <person name="Duchaud E."/>
        </authorList>
    </citation>
    <scope>NUCLEOTIDE SEQUENCE [LARGE SCALE GENOMIC DNA]</scope>
    <source>
        <strain evidence="7">Ena-SAMPLE-TAB-13-05-2024-13:56:06:370-140305</strain>
    </source>
</reference>
<evidence type="ECO:0000259" key="6">
    <source>
        <dbReference type="PROSITE" id="PS50931"/>
    </source>
</evidence>
<comment type="caution">
    <text evidence="7">The sequence shown here is derived from an EMBL/GenBank/DDBJ whole genome shotgun (WGS) entry which is preliminary data.</text>
</comment>
<evidence type="ECO:0000256" key="2">
    <source>
        <dbReference type="ARBA" id="ARBA00023015"/>
    </source>
</evidence>
<dbReference type="InterPro" id="IPR036390">
    <property type="entry name" value="WH_DNA-bd_sf"/>
</dbReference>
<accession>A0ABP1FCI0</accession>
<proteinExistence type="inferred from homology"/>
<protein>
    <submittedName>
        <fullName evidence="7">LysR family transcriptional regulator, hydrogen peroxide-inducible genes activator</fullName>
    </submittedName>
</protein>
<dbReference type="Gene3D" id="3.40.190.10">
    <property type="entry name" value="Periplasmic binding protein-like II"/>
    <property type="match status" value="2"/>
</dbReference>
<keyword evidence="5" id="KW-0804">Transcription</keyword>
<keyword evidence="2" id="KW-0805">Transcription regulation</keyword>
<dbReference type="SUPFAM" id="SSF46785">
    <property type="entry name" value="Winged helix' DNA-binding domain"/>
    <property type="match status" value="1"/>
</dbReference>
<evidence type="ECO:0000256" key="3">
    <source>
        <dbReference type="ARBA" id="ARBA00023125"/>
    </source>
</evidence>
<name>A0ABP1FCI0_9FLAO</name>
<gene>
    <name evidence="7" type="ORF">T190115A13A_10220</name>
</gene>
<dbReference type="InterPro" id="IPR000847">
    <property type="entry name" value="LysR_HTH_N"/>
</dbReference>
<dbReference type="Pfam" id="PF00126">
    <property type="entry name" value="HTH_1"/>
    <property type="match status" value="1"/>
</dbReference>
<comment type="similarity">
    <text evidence="1">Belongs to the LysR transcriptional regulatory family.</text>
</comment>
<evidence type="ECO:0000256" key="5">
    <source>
        <dbReference type="ARBA" id="ARBA00023163"/>
    </source>
</evidence>
<dbReference type="Proteomes" id="UP001497602">
    <property type="component" value="Unassembled WGS sequence"/>
</dbReference>
<dbReference type="RefSeq" id="WP_348702458.1">
    <property type="nucleotide sequence ID" value="NZ_CAXIYA010000003.1"/>
</dbReference>
<dbReference type="Gene3D" id="1.10.10.10">
    <property type="entry name" value="Winged helix-like DNA-binding domain superfamily/Winged helix DNA-binding domain"/>
    <property type="match status" value="1"/>
</dbReference>
<dbReference type="InterPro" id="IPR036388">
    <property type="entry name" value="WH-like_DNA-bd_sf"/>
</dbReference>
<dbReference type="PANTHER" id="PTHR30346">
    <property type="entry name" value="TRANSCRIPTIONAL DUAL REGULATOR HCAR-RELATED"/>
    <property type="match status" value="1"/>
</dbReference>
<dbReference type="EMBL" id="CAXJRC010000011">
    <property type="protein sequence ID" value="CAL2106064.1"/>
    <property type="molecule type" value="Genomic_DNA"/>
</dbReference>
<dbReference type="InterPro" id="IPR005119">
    <property type="entry name" value="LysR_subst-bd"/>
</dbReference>
<dbReference type="SUPFAM" id="SSF53850">
    <property type="entry name" value="Periplasmic binding protein-like II"/>
    <property type="match status" value="1"/>
</dbReference>
<dbReference type="PROSITE" id="PS50931">
    <property type="entry name" value="HTH_LYSR"/>
    <property type="match status" value="1"/>
</dbReference>
<keyword evidence="8" id="KW-1185">Reference proteome</keyword>
<organism evidence="7 8">
    <name type="scientific">Tenacibaculum vairaonense</name>
    <dbReference type="NCBI Taxonomy" id="3137860"/>
    <lineage>
        <taxon>Bacteria</taxon>
        <taxon>Pseudomonadati</taxon>
        <taxon>Bacteroidota</taxon>
        <taxon>Flavobacteriia</taxon>
        <taxon>Flavobacteriales</taxon>
        <taxon>Flavobacteriaceae</taxon>
        <taxon>Tenacibaculum</taxon>
    </lineage>
</organism>
<dbReference type="Pfam" id="PF03466">
    <property type="entry name" value="LysR_substrate"/>
    <property type="match status" value="1"/>
</dbReference>
<keyword evidence="4" id="KW-0010">Activator</keyword>